<reference evidence="1 2" key="1">
    <citation type="submission" date="2024-02" db="EMBL/GenBank/DDBJ databases">
        <authorList>
            <person name="Chen Y."/>
            <person name="Shah S."/>
            <person name="Dougan E. K."/>
            <person name="Thang M."/>
            <person name="Chan C."/>
        </authorList>
    </citation>
    <scope>NUCLEOTIDE SEQUENCE [LARGE SCALE GENOMIC DNA]</scope>
</reference>
<evidence type="ECO:0000313" key="2">
    <source>
        <dbReference type="Proteomes" id="UP001642484"/>
    </source>
</evidence>
<evidence type="ECO:0000313" key="1">
    <source>
        <dbReference type="EMBL" id="CAK9003940.1"/>
    </source>
</evidence>
<comment type="caution">
    <text evidence="1">The sequence shown here is derived from an EMBL/GenBank/DDBJ whole genome shotgun (WGS) entry which is preliminary data.</text>
</comment>
<gene>
    <name evidence="1" type="ORF">CCMP2556_LOCUS7476</name>
</gene>
<sequence length="115" mass="13231">MLTEELEYYGGGSLQFQFDEAYKDFIGHCRSRKLDHSQPPFKVSKVVYPFEITMNAKAWNGRVVCAWLAETLPLAAQAFDRGHDGGRVTLTCHALKCMSRFFWLLETNPRELLLD</sequence>
<dbReference type="EMBL" id="CAXAMN010003335">
    <property type="protein sequence ID" value="CAK9003940.1"/>
    <property type="molecule type" value="Genomic_DNA"/>
</dbReference>
<name>A0ABP0IRD9_9DINO</name>
<protein>
    <submittedName>
        <fullName evidence="1">Uncharacterized protein</fullName>
    </submittedName>
</protein>
<organism evidence="1 2">
    <name type="scientific">Durusdinium trenchii</name>
    <dbReference type="NCBI Taxonomy" id="1381693"/>
    <lineage>
        <taxon>Eukaryota</taxon>
        <taxon>Sar</taxon>
        <taxon>Alveolata</taxon>
        <taxon>Dinophyceae</taxon>
        <taxon>Suessiales</taxon>
        <taxon>Symbiodiniaceae</taxon>
        <taxon>Durusdinium</taxon>
    </lineage>
</organism>
<keyword evidence="2" id="KW-1185">Reference proteome</keyword>
<accession>A0ABP0IRD9</accession>
<proteinExistence type="predicted"/>
<dbReference type="Proteomes" id="UP001642484">
    <property type="component" value="Unassembled WGS sequence"/>
</dbReference>